<accession>A0A853JC71</accession>
<name>A0A853JC71_9GAMM</name>
<evidence type="ECO:0000259" key="1">
    <source>
        <dbReference type="Pfam" id="PF18593"/>
    </source>
</evidence>
<protein>
    <recommendedName>
        <fullName evidence="1">CdiI immunity protein domain-containing protein</fullName>
    </recommendedName>
</protein>
<evidence type="ECO:0000313" key="2">
    <source>
        <dbReference type="EMBL" id="NZA26247.1"/>
    </source>
</evidence>
<proteinExistence type="predicted"/>
<evidence type="ECO:0000313" key="3">
    <source>
        <dbReference type="Proteomes" id="UP000578091"/>
    </source>
</evidence>
<reference evidence="2 3" key="1">
    <citation type="submission" date="2020-07" db="EMBL/GenBank/DDBJ databases">
        <title>Luteimonas sp. SJ-92.</title>
        <authorList>
            <person name="Huang X.-X."/>
            <person name="Xu L."/>
            <person name="Sun J.-Q."/>
        </authorList>
    </citation>
    <scope>NUCLEOTIDE SEQUENCE [LARGE SCALE GENOMIC DNA]</scope>
    <source>
        <strain evidence="2 3">SJ-92</strain>
    </source>
</reference>
<feature type="domain" description="CdiI immunity protein" evidence="1">
    <location>
        <begin position="15"/>
        <end position="68"/>
    </location>
</feature>
<dbReference type="EMBL" id="JACCKA010000049">
    <property type="protein sequence ID" value="NZA26247.1"/>
    <property type="molecule type" value="Genomic_DNA"/>
</dbReference>
<dbReference type="RefSeq" id="WP_180678035.1">
    <property type="nucleotide sequence ID" value="NZ_JACCKA010000049.1"/>
</dbReference>
<dbReference type="Proteomes" id="UP000578091">
    <property type="component" value="Unassembled WGS sequence"/>
</dbReference>
<dbReference type="AlphaFoldDB" id="A0A853JC71"/>
<dbReference type="InterPro" id="IPR041129">
    <property type="entry name" value="CdiI_2"/>
</dbReference>
<comment type="caution">
    <text evidence="2">The sequence shown here is derived from an EMBL/GenBank/DDBJ whole genome shotgun (WGS) entry which is preliminary data.</text>
</comment>
<dbReference type="Pfam" id="PF18593">
    <property type="entry name" value="CdiI_2"/>
    <property type="match status" value="1"/>
</dbReference>
<sequence>MRNDPAYLASLGELATLKNAIGAWFHQDAYLDFASDEDVWDDMFAGHDSEARQLLMAQIAALLQRSDDAIVGLWNSQAHSHTFASGAEARHFFGSMLEYFYGRGHVA</sequence>
<keyword evidence="3" id="KW-1185">Reference proteome</keyword>
<gene>
    <name evidence="2" type="ORF">H0E84_07595</name>
</gene>
<organism evidence="2 3">
    <name type="scientific">Luteimonas salinisoli</name>
    <dbReference type="NCBI Taxonomy" id="2752307"/>
    <lineage>
        <taxon>Bacteria</taxon>
        <taxon>Pseudomonadati</taxon>
        <taxon>Pseudomonadota</taxon>
        <taxon>Gammaproteobacteria</taxon>
        <taxon>Lysobacterales</taxon>
        <taxon>Lysobacteraceae</taxon>
        <taxon>Luteimonas</taxon>
    </lineage>
</organism>